<feature type="DNA-binding region" description="H-T-H motif" evidence="2">
    <location>
        <begin position="38"/>
        <end position="57"/>
    </location>
</feature>
<proteinExistence type="predicted"/>
<organism evidence="4 5">
    <name type="scientific">Pseudonocardia kongjuensis</name>
    <dbReference type="NCBI Taxonomy" id="102227"/>
    <lineage>
        <taxon>Bacteria</taxon>
        <taxon>Bacillati</taxon>
        <taxon>Actinomycetota</taxon>
        <taxon>Actinomycetes</taxon>
        <taxon>Pseudonocardiales</taxon>
        <taxon>Pseudonocardiaceae</taxon>
        <taxon>Pseudonocardia</taxon>
    </lineage>
</organism>
<protein>
    <submittedName>
        <fullName evidence="4">TetR family transcriptional regulator Mce3R</fullName>
    </submittedName>
</protein>
<dbReference type="PANTHER" id="PTHR30055">
    <property type="entry name" value="HTH-TYPE TRANSCRIPTIONAL REGULATOR RUTR"/>
    <property type="match status" value="1"/>
</dbReference>
<dbReference type="InterPro" id="IPR050109">
    <property type="entry name" value="HTH-type_TetR-like_transc_reg"/>
</dbReference>
<dbReference type="Gene3D" id="1.10.357.10">
    <property type="entry name" value="Tetracycline Repressor, domain 2"/>
    <property type="match status" value="2"/>
</dbReference>
<keyword evidence="5" id="KW-1185">Reference proteome</keyword>
<dbReference type="Proteomes" id="UP001501414">
    <property type="component" value="Unassembled WGS sequence"/>
</dbReference>
<dbReference type="Pfam" id="PF00440">
    <property type="entry name" value="TetR_N"/>
    <property type="match status" value="2"/>
</dbReference>
<reference evidence="4 5" key="1">
    <citation type="journal article" date="2019" name="Int. J. Syst. Evol. Microbiol.">
        <title>The Global Catalogue of Microorganisms (GCM) 10K type strain sequencing project: providing services to taxonomists for standard genome sequencing and annotation.</title>
        <authorList>
            <consortium name="The Broad Institute Genomics Platform"/>
            <consortium name="The Broad Institute Genome Sequencing Center for Infectious Disease"/>
            <person name="Wu L."/>
            <person name="Ma J."/>
        </authorList>
    </citation>
    <scope>NUCLEOTIDE SEQUENCE [LARGE SCALE GENOMIC DNA]</scope>
    <source>
        <strain evidence="4 5">JCM 11896</strain>
    </source>
</reference>
<evidence type="ECO:0000256" key="2">
    <source>
        <dbReference type="PROSITE-ProRule" id="PRU00335"/>
    </source>
</evidence>
<dbReference type="PANTHER" id="PTHR30055:SF237">
    <property type="entry name" value="TRANSCRIPTIONAL REPRESSOR MCE3R"/>
    <property type="match status" value="1"/>
</dbReference>
<evidence type="ECO:0000259" key="3">
    <source>
        <dbReference type="PROSITE" id="PS50977"/>
    </source>
</evidence>
<feature type="domain" description="HTH tetR-type" evidence="3">
    <location>
        <begin position="15"/>
        <end position="75"/>
    </location>
</feature>
<comment type="caution">
    <text evidence="4">The sequence shown here is derived from an EMBL/GenBank/DDBJ whole genome shotgun (WGS) entry which is preliminary data.</text>
</comment>
<evidence type="ECO:0000256" key="1">
    <source>
        <dbReference type="ARBA" id="ARBA00023125"/>
    </source>
</evidence>
<sequence>MSSAGATGGGAKRPKTRRADIGLSAGALFAARGFHSVRMDDIAQASGITARALYRHYANKQALLSHVVHEDQARLVELLTGFDATPPADLDTGLRRLVETALQSLRLSLLWQREARHLGPDDYAAVRARTRWIADRIDAVCVAPARPDLDPYLTELRSWAVIGLVTSPGHYDTSLSTTRLTDLLVQAATRLVHCPAGRAPDPDGGPEPVDRLPTSRRELLLRAAARTFRRRGYGGVTIDEIGGAAGVVGPALYRYFDTKADLLVAVATRFGEWSALETSRALRLPVPDDEVVTALVDGYVRLSVEETDLASVSITERLYLPPDVDERLNRMAGDTVGEWLRRLGAARPDLPETEALTLVNAARTTVDGIVRIPHLRADRRFAPELARLTGAVLGLPSGTA</sequence>
<name>A0ABN1XK23_9PSEU</name>
<feature type="domain" description="HTH tetR-type" evidence="3">
    <location>
        <begin position="214"/>
        <end position="274"/>
    </location>
</feature>
<dbReference type="SUPFAM" id="SSF46689">
    <property type="entry name" value="Homeodomain-like"/>
    <property type="match status" value="2"/>
</dbReference>
<dbReference type="InterPro" id="IPR009057">
    <property type="entry name" value="Homeodomain-like_sf"/>
</dbReference>
<dbReference type="InterPro" id="IPR001647">
    <property type="entry name" value="HTH_TetR"/>
</dbReference>
<keyword evidence="1 2" id="KW-0238">DNA-binding</keyword>
<dbReference type="Gene3D" id="1.10.10.60">
    <property type="entry name" value="Homeodomain-like"/>
    <property type="match status" value="2"/>
</dbReference>
<dbReference type="RefSeq" id="WP_344018881.1">
    <property type="nucleotide sequence ID" value="NZ_BAAAJK010000004.1"/>
</dbReference>
<dbReference type="PRINTS" id="PR00455">
    <property type="entry name" value="HTHTETR"/>
</dbReference>
<dbReference type="EMBL" id="BAAAJK010000004">
    <property type="protein sequence ID" value="GAA1382614.1"/>
    <property type="molecule type" value="Genomic_DNA"/>
</dbReference>
<evidence type="ECO:0000313" key="5">
    <source>
        <dbReference type="Proteomes" id="UP001501414"/>
    </source>
</evidence>
<feature type="DNA-binding region" description="H-T-H motif" evidence="2">
    <location>
        <begin position="237"/>
        <end position="256"/>
    </location>
</feature>
<evidence type="ECO:0000313" key="4">
    <source>
        <dbReference type="EMBL" id="GAA1382614.1"/>
    </source>
</evidence>
<dbReference type="PROSITE" id="PS50977">
    <property type="entry name" value="HTH_TETR_2"/>
    <property type="match status" value="2"/>
</dbReference>
<gene>
    <name evidence="4" type="primary">mce3R</name>
    <name evidence="4" type="ORF">GCM10009613_10710</name>
</gene>
<accession>A0ABN1XK23</accession>